<sequence>MDRILKAARASGSLNLSNRSLREVPKEVYGILETVGNDENWWEAVELQKLILAHNSIEVLKEDIKNLSFLSVLNISHNKLSQLPSSIGELHTLKSLDVSHNSMVNVPEEIGSLSSLVKFDCSNNQLREIPISLGRCLNLSDLKASNNFITKLPKELENCSKLMKLDVEGNKLTILCDNNMVSWTMLTELNASKNLLASIPGNIGVLSRLIRLDFHQNRVSSIPPSIAGCSSLAEFYMGNNLLSLLPAEIGALSQLGTFDLHSNQLKEYPVEACKLRLSVLDLSNNSLSGLPPEIGNMTTLRKLLLAGNPLRTLRSSLVSGPAPALLKYLRSRLSTDGECESAASPIKEDHISMAVRSSLLSKELRLSGLGLSHVPSTVWESGEILKVDLSKNLIEMLPHELSSCTSLQDVVLKWTLPSRTMRLLCVQSAGGTALILSGNRIREWPSSVLRSLHDLLHLKMDSNHLGQIPTDGFEALSKLQILDLSGNSGSLPKPGSISCLQQLQELYLRRMQLHEVPADVLSLPKLQILDLGQNSIVSIPEELGNLSSLTELDLTDNNITTLPPKLGLLEPSLQALRLDGNPLRSIRRVILDRGTKAILNYLKEKIPEP</sequence>
<dbReference type="FunFam" id="3.80.10.10:FF:000116">
    <property type="entry name" value="Leucine-rich repeat-containing protein 40"/>
    <property type="match status" value="1"/>
</dbReference>
<dbReference type="InterPro" id="IPR050216">
    <property type="entry name" value="LRR_domain-containing"/>
</dbReference>
<evidence type="ECO:0000313" key="5">
    <source>
        <dbReference type="Proteomes" id="UP001417504"/>
    </source>
</evidence>
<dbReference type="AlphaFoldDB" id="A0AAP0E9S2"/>
<feature type="domain" description="Disease resistance R13L4/SHOC-2-like LRR" evidence="3">
    <location>
        <begin position="44"/>
        <end position="118"/>
    </location>
</feature>
<proteinExistence type="predicted"/>
<evidence type="ECO:0000259" key="3">
    <source>
        <dbReference type="Pfam" id="PF23598"/>
    </source>
</evidence>
<dbReference type="PRINTS" id="PR00019">
    <property type="entry name" value="LEURICHRPT"/>
</dbReference>
<dbReference type="InterPro" id="IPR003591">
    <property type="entry name" value="Leu-rich_rpt_typical-subtyp"/>
</dbReference>
<dbReference type="InterPro" id="IPR055414">
    <property type="entry name" value="LRR_R13L4/SHOC2-like"/>
</dbReference>
<evidence type="ECO:0000256" key="1">
    <source>
        <dbReference type="ARBA" id="ARBA00022614"/>
    </source>
</evidence>
<evidence type="ECO:0000313" key="4">
    <source>
        <dbReference type="EMBL" id="KAK9085193.1"/>
    </source>
</evidence>
<dbReference type="Gene3D" id="3.80.10.10">
    <property type="entry name" value="Ribonuclease Inhibitor"/>
    <property type="match status" value="5"/>
</dbReference>
<dbReference type="PANTHER" id="PTHR48051:SF1">
    <property type="entry name" value="RAS SUPPRESSOR PROTEIN 1"/>
    <property type="match status" value="1"/>
</dbReference>
<reference evidence="4 5" key="1">
    <citation type="submission" date="2024-01" db="EMBL/GenBank/DDBJ databases">
        <title>Genome assemblies of Stephania.</title>
        <authorList>
            <person name="Yang L."/>
        </authorList>
    </citation>
    <scope>NUCLEOTIDE SEQUENCE [LARGE SCALE GENOMIC DNA]</scope>
    <source>
        <strain evidence="4">QJT</strain>
        <tissue evidence="4">Leaf</tissue>
    </source>
</reference>
<dbReference type="Proteomes" id="UP001417504">
    <property type="component" value="Unassembled WGS sequence"/>
</dbReference>
<evidence type="ECO:0000256" key="2">
    <source>
        <dbReference type="ARBA" id="ARBA00022737"/>
    </source>
</evidence>
<dbReference type="PANTHER" id="PTHR48051">
    <property type="match status" value="1"/>
</dbReference>
<dbReference type="Pfam" id="PF13855">
    <property type="entry name" value="LRR_8"/>
    <property type="match status" value="2"/>
</dbReference>
<dbReference type="Pfam" id="PF00560">
    <property type="entry name" value="LRR_1"/>
    <property type="match status" value="1"/>
</dbReference>
<dbReference type="InterPro" id="IPR032675">
    <property type="entry name" value="LRR_dom_sf"/>
</dbReference>
<dbReference type="InterPro" id="IPR001611">
    <property type="entry name" value="Leu-rich_rpt"/>
</dbReference>
<keyword evidence="2" id="KW-0677">Repeat</keyword>
<protein>
    <recommendedName>
        <fullName evidence="3">Disease resistance R13L4/SHOC-2-like LRR domain-containing protein</fullName>
    </recommendedName>
</protein>
<gene>
    <name evidence="4" type="ORF">Sjap_025604</name>
</gene>
<dbReference type="GO" id="GO:0005737">
    <property type="term" value="C:cytoplasm"/>
    <property type="evidence" value="ECO:0007669"/>
    <property type="project" value="TreeGrafter"/>
</dbReference>
<name>A0AAP0E9S2_9MAGN</name>
<dbReference type="SUPFAM" id="SSF52058">
    <property type="entry name" value="L domain-like"/>
    <property type="match status" value="2"/>
</dbReference>
<keyword evidence="1" id="KW-0433">Leucine-rich repeat</keyword>
<dbReference type="EMBL" id="JBBNAE010000011">
    <property type="protein sequence ID" value="KAK9085193.1"/>
    <property type="molecule type" value="Genomic_DNA"/>
</dbReference>
<keyword evidence="5" id="KW-1185">Reference proteome</keyword>
<organism evidence="4 5">
    <name type="scientific">Stephania japonica</name>
    <dbReference type="NCBI Taxonomy" id="461633"/>
    <lineage>
        <taxon>Eukaryota</taxon>
        <taxon>Viridiplantae</taxon>
        <taxon>Streptophyta</taxon>
        <taxon>Embryophyta</taxon>
        <taxon>Tracheophyta</taxon>
        <taxon>Spermatophyta</taxon>
        <taxon>Magnoliopsida</taxon>
        <taxon>Ranunculales</taxon>
        <taxon>Menispermaceae</taxon>
        <taxon>Menispermoideae</taxon>
        <taxon>Cissampelideae</taxon>
        <taxon>Stephania</taxon>
    </lineage>
</organism>
<dbReference type="Pfam" id="PF23598">
    <property type="entry name" value="LRR_14"/>
    <property type="match status" value="1"/>
</dbReference>
<dbReference type="SMART" id="SM00369">
    <property type="entry name" value="LRR_TYP"/>
    <property type="match status" value="13"/>
</dbReference>
<dbReference type="SMART" id="SM00364">
    <property type="entry name" value="LRR_BAC"/>
    <property type="match status" value="7"/>
</dbReference>
<dbReference type="PROSITE" id="PS51450">
    <property type="entry name" value="LRR"/>
    <property type="match status" value="4"/>
</dbReference>
<comment type="caution">
    <text evidence="4">The sequence shown here is derived from an EMBL/GenBank/DDBJ whole genome shotgun (WGS) entry which is preliminary data.</text>
</comment>
<accession>A0AAP0E9S2</accession>